<evidence type="ECO:0008006" key="4">
    <source>
        <dbReference type="Google" id="ProtNLM"/>
    </source>
</evidence>
<dbReference type="InterPro" id="IPR031709">
    <property type="entry name" value="PutAbiC"/>
</dbReference>
<keyword evidence="1" id="KW-0812">Transmembrane</keyword>
<keyword evidence="3" id="KW-1185">Reference proteome</keyword>
<proteinExistence type="predicted"/>
<name>A0A7K1Y8F2_9SPHI</name>
<feature type="transmembrane region" description="Helical" evidence="1">
    <location>
        <begin position="7"/>
        <end position="27"/>
    </location>
</feature>
<dbReference type="RefSeq" id="WP_160843507.1">
    <property type="nucleotide sequence ID" value="NZ_WVHT01000002.1"/>
</dbReference>
<dbReference type="Pfam" id="PF16872">
    <property type="entry name" value="putAbiC"/>
    <property type="match status" value="1"/>
</dbReference>
<accession>A0A7K1Y8F2</accession>
<evidence type="ECO:0000313" key="3">
    <source>
        <dbReference type="Proteomes" id="UP000466586"/>
    </source>
</evidence>
<protein>
    <recommendedName>
        <fullName evidence="4">Phage abortive infection protein</fullName>
    </recommendedName>
</protein>
<keyword evidence="1" id="KW-0472">Membrane</keyword>
<reference evidence="2 3" key="1">
    <citation type="submission" date="2019-11" db="EMBL/GenBank/DDBJ databases">
        <title>Pedobacter sp. HMF7647 Genome sequencing and assembly.</title>
        <authorList>
            <person name="Kang H."/>
            <person name="Kim H."/>
            <person name="Joh K."/>
        </authorList>
    </citation>
    <scope>NUCLEOTIDE SEQUENCE [LARGE SCALE GENOMIC DNA]</scope>
    <source>
        <strain evidence="2 3">HMF7647</strain>
    </source>
</reference>
<sequence length="329" mass="38284">MIDGKKIAFWIIAVSAFIAFLLLLLYLFKSSELSSHRYINPEIFSSYGTLVGGLLSALFSLAGIFLLINTLDAQQANFNKQLFESKFFDLIKIHRENANDLKIGEFSGKMAFIVLQEEFKCCKKIVEAFNKDQKLDLGEDQKLNIAYLCFFFGAVGETSKTILNKRLKEQPFEKEMLFQYFQECQSECAQNINCLFGEKYKIFNGNQVRLGHYYRHLYQTVTFADEQSNKLLTYDDKYHYIKILRAQLSTQEQAFLFYNSLSDLGRPWEQAPGLPLEKQLITKYNLIKNIPDGFTSGIEVRYYYPNVQYDGDKKTNTRDELEKGYRETN</sequence>
<dbReference type="AlphaFoldDB" id="A0A7K1Y8F2"/>
<organism evidence="2 3">
    <name type="scientific">Hufsiella arboris</name>
    <dbReference type="NCBI Taxonomy" id="2695275"/>
    <lineage>
        <taxon>Bacteria</taxon>
        <taxon>Pseudomonadati</taxon>
        <taxon>Bacteroidota</taxon>
        <taxon>Sphingobacteriia</taxon>
        <taxon>Sphingobacteriales</taxon>
        <taxon>Sphingobacteriaceae</taxon>
        <taxon>Hufsiella</taxon>
    </lineage>
</organism>
<comment type="caution">
    <text evidence="2">The sequence shown here is derived from an EMBL/GenBank/DDBJ whole genome shotgun (WGS) entry which is preliminary data.</text>
</comment>
<feature type="transmembrane region" description="Helical" evidence="1">
    <location>
        <begin position="47"/>
        <end position="68"/>
    </location>
</feature>
<evidence type="ECO:0000313" key="2">
    <source>
        <dbReference type="EMBL" id="MXV50328.1"/>
    </source>
</evidence>
<keyword evidence="1" id="KW-1133">Transmembrane helix</keyword>
<evidence type="ECO:0000256" key="1">
    <source>
        <dbReference type="SAM" id="Phobius"/>
    </source>
</evidence>
<gene>
    <name evidence="2" type="ORF">GS399_05035</name>
</gene>
<dbReference type="EMBL" id="WVHT01000002">
    <property type="protein sequence ID" value="MXV50328.1"/>
    <property type="molecule type" value="Genomic_DNA"/>
</dbReference>
<dbReference type="Proteomes" id="UP000466586">
    <property type="component" value="Unassembled WGS sequence"/>
</dbReference>